<dbReference type="SMART" id="SM00717">
    <property type="entry name" value="SANT"/>
    <property type="match status" value="3"/>
</dbReference>
<feature type="compositionally biased region" description="Basic and acidic residues" evidence="4">
    <location>
        <begin position="36"/>
        <end position="45"/>
    </location>
</feature>
<dbReference type="InterPro" id="IPR017930">
    <property type="entry name" value="Myb_dom"/>
</dbReference>
<name>A0A8K0LAP0_9PEZI</name>
<dbReference type="CDD" id="cd00167">
    <property type="entry name" value="SANT"/>
    <property type="match status" value="2"/>
</dbReference>
<feature type="domain" description="Myb-like" evidence="5">
    <location>
        <begin position="571"/>
        <end position="646"/>
    </location>
</feature>
<protein>
    <recommendedName>
        <fullName evidence="9">DNA-binding protein REB1</fullName>
    </recommendedName>
</protein>
<dbReference type="InterPro" id="IPR009057">
    <property type="entry name" value="Homeodomain-like_sf"/>
</dbReference>
<dbReference type="AlphaFoldDB" id="A0A8K0LAP0"/>
<dbReference type="Proteomes" id="UP000809789">
    <property type="component" value="Unassembled WGS sequence"/>
</dbReference>
<accession>A0A8K0LAP0</accession>
<dbReference type="GO" id="GO:0003700">
    <property type="term" value="F:DNA-binding transcription factor activity"/>
    <property type="evidence" value="ECO:0007669"/>
    <property type="project" value="TreeGrafter"/>
</dbReference>
<feature type="compositionally biased region" description="Basic residues" evidence="4">
    <location>
        <begin position="161"/>
        <end position="177"/>
    </location>
</feature>
<dbReference type="InterPro" id="IPR051651">
    <property type="entry name" value="DMTF1_DNA-bind_reg"/>
</dbReference>
<gene>
    <name evidence="7" type="ORF">KVT40_002643</name>
</gene>
<reference evidence="7" key="1">
    <citation type="submission" date="2021-07" db="EMBL/GenBank/DDBJ databases">
        <title>Elsinoe batatas strain:CRI-CJ2 Genome sequencing and assembly.</title>
        <authorList>
            <person name="Huang L."/>
        </authorList>
    </citation>
    <scope>NUCLEOTIDE SEQUENCE</scope>
    <source>
        <strain evidence="7">CRI-CJ2</strain>
    </source>
</reference>
<dbReference type="SUPFAM" id="SSF46689">
    <property type="entry name" value="Homeodomain-like"/>
    <property type="match status" value="2"/>
</dbReference>
<feature type="compositionally biased region" description="Basic and acidic residues" evidence="4">
    <location>
        <begin position="229"/>
        <end position="241"/>
    </location>
</feature>
<feature type="compositionally biased region" description="Acidic residues" evidence="4">
    <location>
        <begin position="254"/>
        <end position="266"/>
    </location>
</feature>
<dbReference type="Pfam" id="PF00249">
    <property type="entry name" value="Myb_DNA-binding"/>
    <property type="match status" value="1"/>
</dbReference>
<evidence type="ECO:0000259" key="5">
    <source>
        <dbReference type="PROSITE" id="PS50090"/>
    </source>
</evidence>
<feature type="compositionally biased region" description="Polar residues" evidence="4">
    <location>
        <begin position="392"/>
        <end position="401"/>
    </location>
</feature>
<dbReference type="InterPro" id="IPR001005">
    <property type="entry name" value="SANT/Myb"/>
</dbReference>
<evidence type="ECO:0000313" key="7">
    <source>
        <dbReference type="EMBL" id="KAG8628778.1"/>
    </source>
</evidence>
<feature type="compositionally biased region" description="Polar residues" evidence="4">
    <location>
        <begin position="667"/>
        <end position="681"/>
    </location>
</feature>
<feature type="compositionally biased region" description="Basic residues" evidence="4">
    <location>
        <begin position="683"/>
        <end position="697"/>
    </location>
</feature>
<dbReference type="PROSITE" id="PS51294">
    <property type="entry name" value="HTH_MYB"/>
    <property type="match status" value="1"/>
</dbReference>
<organism evidence="7 8">
    <name type="scientific">Elsinoe batatas</name>
    <dbReference type="NCBI Taxonomy" id="2601811"/>
    <lineage>
        <taxon>Eukaryota</taxon>
        <taxon>Fungi</taxon>
        <taxon>Dikarya</taxon>
        <taxon>Ascomycota</taxon>
        <taxon>Pezizomycotina</taxon>
        <taxon>Dothideomycetes</taxon>
        <taxon>Dothideomycetidae</taxon>
        <taxon>Myriangiales</taxon>
        <taxon>Elsinoaceae</taxon>
        <taxon>Elsinoe</taxon>
    </lineage>
</organism>
<dbReference type="Gene3D" id="1.10.10.60">
    <property type="entry name" value="Homeodomain-like"/>
    <property type="match status" value="2"/>
</dbReference>
<keyword evidence="2" id="KW-0238">DNA-binding</keyword>
<evidence type="ECO:0000256" key="3">
    <source>
        <dbReference type="ARBA" id="ARBA00023242"/>
    </source>
</evidence>
<evidence type="ECO:0000256" key="4">
    <source>
        <dbReference type="SAM" id="MobiDB-lite"/>
    </source>
</evidence>
<feature type="compositionally biased region" description="Polar residues" evidence="4">
    <location>
        <begin position="340"/>
        <end position="358"/>
    </location>
</feature>
<feature type="compositionally biased region" description="Basic and acidic residues" evidence="4">
    <location>
        <begin position="698"/>
        <end position="707"/>
    </location>
</feature>
<evidence type="ECO:0000313" key="8">
    <source>
        <dbReference type="Proteomes" id="UP000809789"/>
    </source>
</evidence>
<feature type="compositionally biased region" description="Basic and acidic residues" evidence="4">
    <location>
        <begin position="433"/>
        <end position="444"/>
    </location>
</feature>
<evidence type="ECO:0000259" key="6">
    <source>
        <dbReference type="PROSITE" id="PS51294"/>
    </source>
</evidence>
<keyword evidence="8" id="KW-1185">Reference proteome</keyword>
<feature type="compositionally biased region" description="Polar residues" evidence="4">
    <location>
        <begin position="178"/>
        <end position="190"/>
    </location>
</feature>
<feature type="compositionally biased region" description="Acidic residues" evidence="4">
    <location>
        <begin position="739"/>
        <end position="748"/>
    </location>
</feature>
<dbReference type="PANTHER" id="PTHR46380">
    <property type="entry name" value="CYCLIN-D-BINDING MYB-LIKE TRANSCRIPTION FACTOR 1"/>
    <property type="match status" value="1"/>
</dbReference>
<evidence type="ECO:0008006" key="9">
    <source>
        <dbReference type="Google" id="ProtNLM"/>
    </source>
</evidence>
<dbReference type="GO" id="GO:0005634">
    <property type="term" value="C:nucleus"/>
    <property type="evidence" value="ECO:0007669"/>
    <property type="project" value="UniProtKB-SubCell"/>
</dbReference>
<dbReference type="OrthoDB" id="39591at2759"/>
<keyword evidence="3" id="KW-0539">Nucleus</keyword>
<dbReference type="PANTHER" id="PTHR46380:SF2">
    <property type="entry name" value="CYCLIN-D-BINDING MYB-LIKE TRANSCRIPTION FACTOR 1"/>
    <property type="match status" value="1"/>
</dbReference>
<feature type="domain" description="HTH myb-type" evidence="6">
    <location>
        <begin position="525"/>
        <end position="574"/>
    </location>
</feature>
<sequence length="762" mass="84165">MGNTSSQIVGPEQSQPQSSNTEAPTAPQALEIPAETLDKSAREEAVAFTPPPTGVLKETDSDSGQSHSSVDRDEVEIEEIDDIGSDEAAGQDTLNDTGSPELGDFSFMAVQHPREIDSHEIPQFDGTMDPPPSATANEAPIPSESPEAVQLSPAEEARRAKAERKRVRAEKRARKISRQLQRAMGSTPQARPTIETGLGAPFVEDETLVPETQPETVPKQPESLPAKLQEADAEVHNEETTPRAAEQQNGAAVSEEDVDMSYDFDDPGTQLRMEAERAQRARTSTTQELSSPLKRKEQELAQQKNNSKKRKAASVDFEEDAAKSPSQQRLSKKQAISRKAASSSEKTNTPQARNTPAKATSKKAKRQKTLPTEVQETQAIEDDKDVDVARSPESSPSQVPASSKPILTLSTDPPPGAAGSAKPKKKRVGKSTVQKDKDESDATPRRPTISGPFSQEEVNKVQEAVASYCDQNNISEQGFKEMLQPKNSSRTLVADVFTWIQDALPDRSRKSIRQFCQRRYSAAHRGPWTPDEDKDLREAYEEKPGNWVYIAELLGRLAEDCRDRWRDYVGNPSKQDGVWTDAEEAELEKAVVECVSRMRKERFNQELGDDFDDSILEANVNWAVVSDMLGKKRSRLQCRYKWAKLHYRKVRIAETGTPHPRRRKSGGLTSTPGNTDATPATGNKRKASKSSASKKPKATKEAGDKSIRPSSSAKPKKSRSVSAPHSSKKYLSAAKITPEDDDIEDETQPEQQQHNDDMENNR</sequence>
<feature type="compositionally biased region" description="Polar residues" evidence="4">
    <location>
        <begin position="369"/>
        <end position="378"/>
    </location>
</feature>
<feature type="compositionally biased region" description="Basic and acidic residues" evidence="4">
    <location>
        <begin position="753"/>
        <end position="762"/>
    </location>
</feature>
<proteinExistence type="predicted"/>
<feature type="compositionally biased region" description="Polar residues" evidence="4">
    <location>
        <begin position="1"/>
        <end position="23"/>
    </location>
</feature>
<feature type="compositionally biased region" description="Acidic residues" evidence="4">
    <location>
        <begin position="73"/>
        <end position="85"/>
    </location>
</feature>
<comment type="subcellular location">
    <subcellularLocation>
        <location evidence="1">Nucleus</location>
    </subcellularLocation>
</comment>
<feature type="region of interest" description="Disordered" evidence="4">
    <location>
        <begin position="1"/>
        <end position="457"/>
    </location>
</feature>
<comment type="caution">
    <text evidence="7">The sequence shown here is derived from an EMBL/GenBank/DDBJ whole genome shotgun (WGS) entry which is preliminary data.</text>
</comment>
<evidence type="ECO:0000256" key="2">
    <source>
        <dbReference type="ARBA" id="ARBA00023125"/>
    </source>
</evidence>
<feature type="compositionally biased region" description="Polar residues" evidence="4">
    <location>
        <begin position="281"/>
        <end position="290"/>
    </location>
</feature>
<feature type="region of interest" description="Disordered" evidence="4">
    <location>
        <begin position="653"/>
        <end position="762"/>
    </location>
</feature>
<dbReference type="GO" id="GO:0000976">
    <property type="term" value="F:transcription cis-regulatory region binding"/>
    <property type="evidence" value="ECO:0007669"/>
    <property type="project" value="TreeGrafter"/>
</dbReference>
<dbReference type="EMBL" id="JAESVG020000003">
    <property type="protein sequence ID" value="KAG8628778.1"/>
    <property type="molecule type" value="Genomic_DNA"/>
</dbReference>
<dbReference type="PROSITE" id="PS50090">
    <property type="entry name" value="MYB_LIKE"/>
    <property type="match status" value="2"/>
</dbReference>
<feature type="domain" description="Myb-like" evidence="5">
    <location>
        <begin position="520"/>
        <end position="569"/>
    </location>
</feature>
<evidence type="ECO:0000256" key="1">
    <source>
        <dbReference type="ARBA" id="ARBA00004123"/>
    </source>
</evidence>
<feature type="compositionally biased region" description="Basic and acidic residues" evidence="4">
    <location>
        <begin position="112"/>
        <end position="122"/>
    </location>
</feature>